<dbReference type="EMBL" id="ADZX01000852">
    <property type="protein sequence ID" value="EFK95187.1"/>
    <property type="molecule type" value="Genomic_DNA"/>
</dbReference>
<evidence type="ECO:0000313" key="1">
    <source>
        <dbReference type="EMBL" id="EFK95187.1"/>
    </source>
</evidence>
<name>D9PML6_9ZZZZ</name>
<reference evidence="1" key="1">
    <citation type="submission" date="2010-07" db="EMBL/GenBank/DDBJ databases">
        <authorList>
            <consortium name="CONSOLIDER consortium CSD2007-00005"/>
            <person name="Guazzaroni M.-E."/>
            <person name="Richter M."/>
            <person name="Garcia-Salamanca A."/>
            <person name="Yarza P."/>
            <person name="Ferrer M."/>
        </authorList>
    </citation>
    <scope>NUCLEOTIDE SEQUENCE</scope>
</reference>
<accession>D9PML6</accession>
<proteinExistence type="predicted"/>
<gene>
    <name evidence="1" type="ORF">LDC_2794</name>
</gene>
<comment type="caution">
    <text evidence="1">The sequence shown here is derived from an EMBL/GenBank/DDBJ whole genome shotgun (WGS) entry which is preliminary data.</text>
</comment>
<dbReference type="AlphaFoldDB" id="D9PML6"/>
<protein>
    <submittedName>
        <fullName evidence="1">Uncharacterized protein</fullName>
    </submittedName>
</protein>
<dbReference type="PROSITE" id="PS51257">
    <property type="entry name" value="PROKAR_LIPOPROTEIN"/>
    <property type="match status" value="1"/>
</dbReference>
<sequence length="162" mass="17980">MAKVKKVVLLSLLISTGFIITGCDKQSDTNDTKKPSIVWIKPTEAVCKANGGEIFLGECQAEWKDAPKICEAFGARLPTFDELKSAMTGCGGILNDTDRNENNQTYQKCREKLGFSDSWYWSSTERDSLNGACLHLETGYDVPYTKSNKFDVMCIDVNSSKN</sequence>
<reference evidence="1" key="2">
    <citation type="journal article" date="2011" name="Microb. Ecol.">
        <title>Taxonomic and Functional Metagenomic Profiling of the Microbial Community in the Anoxic Sediment of a Sub-saline Shallow Lake (Laguna de Carrizo, Central Spain).</title>
        <authorList>
            <person name="Ferrer M."/>
            <person name="Guazzaroni M.E."/>
            <person name="Richter M."/>
            <person name="Garcia-Salamanca A."/>
            <person name="Yarza P."/>
            <person name="Suarez-Suarez A."/>
            <person name="Solano J."/>
            <person name="Alcaide M."/>
            <person name="van Dillewijn P."/>
            <person name="Molina-Henares M.A."/>
            <person name="Lopez-Cortes N."/>
            <person name="Al-Ramahi Y."/>
            <person name="Guerrero C."/>
            <person name="Acosta A."/>
            <person name="de Eugenio L.I."/>
            <person name="Martinez V."/>
            <person name="Marques S."/>
            <person name="Rojo F."/>
            <person name="Santero E."/>
            <person name="Genilloud O."/>
            <person name="Perez-Perez J."/>
            <person name="Rossello-Mora R."/>
            <person name="Ramos J.L."/>
        </authorList>
    </citation>
    <scope>NUCLEOTIDE SEQUENCE</scope>
</reference>
<organism evidence="1">
    <name type="scientific">sediment metagenome</name>
    <dbReference type="NCBI Taxonomy" id="749907"/>
    <lineage>
        <taxon>unclassified sequences</taxon>
        <taxon>metagenomes</taxon>
        <taxon>ecological metagenomes</taxon>
    </lineage>
</organism>